<dbReference type="AlphaFoldDB" id="A0A9W8ZI00"/>
<feature type="transmembrane region" description="Helical" evidence="2">
    <location>
        <begin position="121"/>
        <end position="142"/>
    </location>
</feature>
<reference evidence="3" key="1">
    <citation type="submission" date="2022-10" db="EMBL/GenBank/DDBJ databases">
        <title>Tapping the CABI collections for fungal endophytes: first genome assemblies for Collariella, Neodidymelliopsis, Ascochyta clinopodiicola, Didymella pomorum, Didymosphaeria variabile, Neocosmospora piperis and Neocucurbitaria cava.</title>
        <authorList>
            <person name="Hill R."/>
        </authorList>
    </citation>
    <scope>NUCLEOTIDE SEQUENCE</scope>
    <source>
        <strain evidence="3">IMI 355091</strain>
    </source>
</reference>
<gene>
    <name evidence="3" type="primary">NTH1_1</name>
    <name evidence="3" type="ORF">N0V91_002630</name>
</gene>
<feature type="region of interest" description="Disordered" evidence="1">
    <location>
        <begin position="512"/>
        <end position="531"/>
    </location>
</feature>
<keyword evidence="2" id="KW-0812">Transmembrane</keyword>
<keyword evidence="3" id="KW-0456">Lyase</keyword>
<keyword evidence="2" id="KW-0472">Membrane</keyword>
<organism evidence="3 4">
    <name type="scientific">Didymella pomorum</name>
    <dbReference type="NCBI Taxonomy" id="749634"/>
    <lineage>
        <taxon>Eukaryota</taxon>
        <taxon>Fungi</taxon>
        <taxon>Dikarya</taxon>
        <taxon>Ascomycota</taxon>
        <taxon>Pezizomycotina</taxon>
        <taxon>Dothideomycetes</taxon>
        <taxon>Pleosporomycetidae</taxon>
        <taxon>Pleosporales</taxon>
        <taxon>Pleosporineae</taxon>
        <taxon>Didymellaceae</taxon>
        <taxon>Didymella</taxon>
    </lineage>
</organism>
<name>A0A9W8ZI00_9PLEO</name>
<feature type="region of interest" description="Disordered" evidence="1">
    <location>
        <begin position="55"/>
        <end position="74"/>
    </location>
</feature>
<keyword evidence="2" id="KW-1133">Transmembrane helix</keyword>
<protein>
    <submittedName>
        <fullName evidence="3">Alpha,alpha-trehalase nth1</fullName>
        <ecNumber evidence="3">4.2.99.18</ecNumber>
    </submittedName>
</protein>
<dbReference type="EC" id="4.2.99.18" evidence="3"/>
<dbReference type="EMBL" id="JAPEVA010000012">
    <property type="protein sequence ID" value="KAJ4409274.1"/>
    <property type="molecule type" value="Genomic_DNA"/>
</dbReference>
<dbReference type="OrthoDB" id="3801569at2759"/>
<dbReference type="Proteomes" id="UP001140510">
    <property type="component" value="Unassembled WGS sequence"/>
</dbReference>
<feature type="compositionally biased region" description="Polar residues" evidence="1">
    <location>
        <begin position="55"/>
        <end position="70"/>
    </location>
</feature>
<comment type="caution">
    <text evidence="3">The sequence shown here is derived from an EMBL/GenBank/DDBJ whole genome shotgun (WGS) entry which is preliminary data.</text>
</comment>
<proteinExistence type="predicted"/>
<evidence type="ECO:0000256" key="1">
    <source>
        <dbReference type="SAM" id="MobiDB-lite"/>
    </source>
</evidence>
<sequence>MLWRKQRSRSPPRLTSAIPEMEQYLAALDTPLPDSADDRVDGYATAAEDIYAPALNTQGQTAAPSSTSDDQVIPDTAESHDTTIMLEAGLPASTLKNVRTLKLEMKLKTSRAKAQYSLPRFLTLIACVSYLLFHLMGVNIGLRVIQGYTEPRLQQAKVQLVTALDTTTQAITVDYPFNMRLSNLQHITLQRSYMETRYEDCLVRGLARANVVLGGVDFTYSPHVRNQTSDWVTSNCDRLFYTPQVHPLVESKLRVREEIRQSIHALLRLVRYRLVLLQTKLRAESLRLAAKLHMMESTTNTDKRPRVLPDVPYGFGLECKDQARCRLVYTGPTTPATTVKKLADAIADASKEVKKWSYNFERFFRSMSYIIVALVWSQLLCVAQYLIATAVSMSRPFPTPAPTLTFAEKKTRACKYICYRVAHVEPREKHAIGLLINTALYALLGLQLEYIIPEFDRLLLPVGLGFCVFHLANAVAFIDHASEDFPDESLDHVFRAVEELCLIAQDIVPPEPGREKALAPKPKTAPPAKPASKIAARFISPLTPIAEDLQQERKAMHAEQGKPINDTAELSGYVA</sequence>
<evidence type="ECO:0000313" key="3">
    <source>
        <dbReference type="EMBL" id="KAJ4409274.1"/>
    </source>
</evidence>
<keyword evidence="4" id="KW-1185">Reference proteome</keyword>
<evidence type="ECO:0000256" key="2">
    <source>
        <dbReference type="SAM" id="Phobius"/>
    </source>
</evidence>
<evidence type="ECO:0000313" key="4">
    <source>
        <dbReference type="Proteomes" id="UP001140510"/>
    </source>
</evidence>
<dbReference type="GO" id="GO:0140078">
    <property type="term" value="F:class I DNA-(apurinic or apyrimidinic site) endonuclease activity"/>
    <property type="evidence" value="ECO:0007669"/>
    <property type="project" value="UniProtKB-EC"/>
</dbReference>
<feature type="region of interest" description="Disordered" evidence="1">
    <location>
        <begin position="552"/>
        <end position="575"/>
    </location>
</feature>
<accession>A0A9W8ZI00</accession>